<evidence type="ECO:0000259" key="7">
    <source>
        <dbReference type="Pfam" id="PF13890"/>
    </source>
</evidence>
<comment type="caution">
    <text evidence="8">The sequence shown here is derived from an EMBL/GenBank/DDBJ whole genome shotgun (WGS) entry which is preliminary data.</text>
</comment>
<keyword evidence="4" id="KW-0343">GTPase activation</keyword>
<dbReference type="AlphaFoldDB" id="A0AAN5ICB5"/>
<feature type="region of interest" description="Disordered" evidence="6">
    <location>
        <begin position="524"/>
        <end position="560"/>
    </location>
</feature>
<dbReference type="Pfam" id="PF13890">
    <property type="entry name" value="Rab3-GTPase_cat"/>
    <property type="match status" value="1"/>
</dbReference>
<dbReference type="GO" id="GO:0005096">
    <property type="term" value="F:GTPase activator activity"/>
    <property type="evidence" value="ECO:0007669"/>
    <property type="project" value="UniProtKB-KW"/>
</dbReference>
<evidence type="ECO:0000256" key="4">
    <source>
        <dbReference type="ARBA" id="ARBA00022468"/>
    </source>
</evidence>
<dbReference type="Proteomes" id="UP001328107">
    <property type="component" value="Unassembled WGS sequence"/>
</dbReference>
<feature type="non-terminal residue" evidence="8">
    <location>
        <position position="1"/>
    </location>
</feature>
<sequence length="878" mass="100643">FECVMAEIEPNDDDVFEIDDFTVVSPLETLVSAVEVAIHDMNLEGSRTNYDVVKLPAEWELEMTERRITYESNTFLVRWFRPNAEVAEDLTEVKDDDDEYEMRNENEEVTNLNHYSSAAHQISSPTLDFCTKSNLCAMYGVVEFLVLLGEHSTNDRIATMEQKDFVMSAVRMALNNTNCELPFFVLCGAPERELYFGAAESRTQTMTFLPAHLHQILPRHTNLTGLIGLMKEKVGTRASVVDLEEVRASIRFEYQFQEPDRPRKLFIGNEKKLNKDCRDCRHALELTLLCLWPHLPETRVHENESFSNLEPADSSHWEIHANFHPRHQPFSHILKTALAHCLNESSPLAKELFVLPPSDDPLKETTKMMDQMSLKNDDWSNLLGGEVFSEVTDEDRRYPSWMTVASLHPQSTSDPNLAKCLEDLRHSKSAPPRSMASRLAVQLSHVMDDESDMAVKWVSFVRLLRAHWESNQELPGLSSMTAPNLGSCIFNQKLEMLQCCIKARLQRMACYENHSNEEFFDAEETLETTKTSSDVDRTPSGREKRLGEATLHHRPDVPLYAPNTQMPCPMTEDMVAAHAEHLSSLKEGSERTEAQMGLLRSDMQAFKAANPGCDLIDFIRWHSPKDFDEETGELSDRMRIKDNAWEKCWREATPLPAIHQQPHFNEATVAEGILSVFEHATMAQVTDWILPILFHQTALQLISEDGQVIVEGEGATMCSLVSRATRDATQPAKQAYYQALHHIRKYERLAHFYVHLWKTFWRQQFLKKKKEEDEIRRLVKEIMKESDTERPVEAMFRRGVRLPGAASHFLGEIIGGDFQGQNGLLRKNQTPMRKSYVLYWNAPVPAASSRIQPQRIFANFEHEDHRICSATTNDAVFM</sequence>
<protein>
    <recommendedName>
        <fullName evidence="3">Rab3 GTPase-activating protein catalytic subunit</fullName>
    </recommendedName>
</protein>
<name>A0AAN5ICB5_9BILA</name>
<dbReference type="InterPro" id="IPR045700">
    <property type="entry name" value="Rab3GAP1"/>
</dbReference>
<dbReference type="InterPro" id="IPR026147">
    <property type="entry name" value="Rab3GAP1_conserved"/>
</dbReference>
<organism evidence="8 9">
    <name type="scientific">Pristionchus mayeri</name>
    <dbReference type="NCBI Taxonomy" id="1317129"/>
    <lineage>
        <taxon>Eukaryota</taxon>
        <taxon>Metazoa</taxon>
        <taxon>Ecdysozoa</taxon>
        <taxon>Nematoda</taxon>
        <taxon>Chromadorea</taxon>
        <taxon>Rhabditida</taxon>
        <taxon>Rhabditina</taxon>
        <taxon>Diplogasteromorpha</taxon>
        <taxon>Diplogasteroidea</taxon>
        <taxon>Neodiplogasteridae</taxon>
        <taxon>Pristionchus</taxon>
    </lineage>
</organism>
<dbReference type="PANTHER" id="PTHR21422:SF9">
    <property type="entry name" value="RAB3 GTPASE-ACTIVATING PROTEIN CATALYTIC SUBUNIT"/>
    <property type="match status" value="1"/>
</dbReference>
<feature type="compositionally biased region" description="Basic and acidic residues" evidence="6">
    <location>
        <begin position="533"/>
        <end position="556"/>
    </location>
</feature>
<dbReference type="PANTHER" id="PTHR21422">
    <property type="entry name" value="RAB3 GTPASE-ACTIVATING PROTEIN CATALYTIC SUBUNIT"/>
    <property type="match status" value="1"/>
</dbReference>
<accession>A0AAN5ICB5</accession>
<gene>
    <name evidence="8" type="ORF">PMAYCL1PPCAC_31108</name>
</gene>
<evidence type="ECO:0000256" key="5">
    <source>
        <dbReference type="ARBA" id="ARBA00022490"/>
    </source>
</evidence>
<evidence type="ECO:0000256" key="6">
    <source>
        <dbReference type="SAM" id="MobiDB-lite"/>
    </source>
</evidence>
<evidence type="ECO:0000256" key="2">
    <source>
        <dbReference type="ARBA" id="ARBA00008856"/>
    </source>
</evidence>
<keyword evidence="9" id="KW-1185">Reference proteome</keyword>
<reference evidence="9" key="1">
    <citation type="submission" date="2022-10" db="EMBL/GenBank/DDBJ databases">
        <title>Genome assembly of Pristionchus species.</title>
        <authorList>
            <person name="Yoshida K."/>
            <person name="Sommer R.J."/>
        </authorList>
    </citation>
    <scope>NUCLEOTIDE SEQUENCE [LARGE SCALE GENOMIC DNA]</scope>
    <source>
        <strain evidence="9">RS5460</strain>
    </source>
</reference>
<comment type="similarity">
    <text evidence="2">Belongs to the Rab3-GAP catalytic subunit family.</text>
</comment>
<evidence type="ECO:0000256" key="1">
    <source>
        <dbReference type="ARBA" id="ARBA00004496"/>
    </source>
</evidence>
<dbReference type="EMBL" id="BTRK01000006">
    <property type="protein sequence ID" value="GMR60913.1"/>
    <property type="molecule type" value="Genomic_DNA"/>
</dbReference>
<feature type="domain" description="Rab3GAP catalytic subunit conserved" evidence="7">
    <location>
        <begin position="537"/>
        <end position="678"/>
    </location>
</feature>
<proteinExistence type="inferred from homology"/>
<evidence type="ECO:0000256" key="3">
    <source>
        <dbReference type="ARBA" id="ARBA00015817"/>
    </source>
</evidence>
<dbReference type="GO" id="GO:0005737">
    <property type="term" value="C:cytoplasm"/>
    <property type="evidence" value="ECO:0007669"/>
    <property type="project" value="UniProtKB-SubCell"/>
</dbReference>
<evidence type="ECO:0000313" key="8">
    <source>
        <dbReference type="EMBL" id="GMR60913.1"/>
    </source>
</evidence>
<comment type="subcellular location">
    <subcellularLocation>
        <location evidence="1">Cytoplasm</location>
    </subcellularLocation>
</comment>
<evidence type="ECO:0000313" key="9">
    <source>
        <dbReference type="Proteomes" id="UP001328107"/>
    </source>
</evidence>
<keyword evidence="5" id="KW-0963">Cytoplasm</keyword>